<feature type="compositionally biased region" description="Acidic residues" evidence="1">
    <location>
        <begin position="136"/>
        <end position="145"/>
    </location>
</feature>
<dbReference type="Proteomes" id="UP000218811">
    <property type="component" value="Unassembled WGS sequence"/>
</dbReference>
<dbReference type="InterPro" id="IPR032675">
    <property type="entry name" value="LRR_dom_sf"/>
</dbReference>
<feature type="region of interest" description="Disordered" evidence="1">
    <location>
        <begin position="35"/>
        <end position="55"/>
    </location>
</feature>
<dbReference type="EMBL" id="KB467831">
    <property type="protein sequence ID" value="PCH34071.1"/>
    <property type="molecule type" value="Genomic_DNA"/>
</dbReference>
<dbReference type="SUPFAM" id="SSF52047">
    <property type="entry name" value="RNI-like"/>
    <property type="match status" value="1"/>
</dbReference>
<dbReference type="PANTHER" id="PTHR13318">
    <property type="entry name" value="PARTNER OF PAIRED, ISOFORM B-RELATED"/>
    <property type="match status" value="1"/>
</dbReference>
<feature type="domain" description="F-box" evidence="2">
    <location>
        <begin position="390"/>
        <end position="465"/>
    </location>
</feature>
<name>A0A2H3IWF5_WOLCO</name>
<dbReference type="Pfam" id="PF12937">
    <property type="entry name" value="F-box-like"/>
    <property type="match status" value="1"/>
</dbReference>
<reference evidence="3 4" key="1">
    <citation type="journal article" date="2012" name="Science">
        <title>The Paleozoic origin of enzymatic lignin decomposition reconstructed from 31 fungal genomes.</title>
        <authorList>
            <person name="Floudas D."/>
            <person name="Binder M."/>
            <person name="Riley R."/>
            <person name="Barry K."/>
            <person name="Blanchette R.A."/>
            <person name="Henrissat B."/>
            <person name="Martinez A.T."/>
            <person name="Otillar R."/>
            <person name="Spatafora J.W."/>
            <person name="Yadav J.S."/>
            <person name="Aerts A."/>
            <person name="Benoit I."/>
            <person name="Boyd A."/>
            <person name="Carlson A."/>
            <person name="Copeland A."/>
            <person name="Coutinho P.M."/>
            <person name="de Vries R.P."/>
            <person name="Ferreira P."/>
            <person name="Findley K."/>
            <person name="Foster B."/>
            <person name="Gaskell J."/>
            <person name="Glotzer D."/>
            <person name="Gorecki P."/>
            <person name="Heitman J."/>
            <person name="Hesse C."/>
            <person name="Hori C."/>
            <person name="Igarashi K."/>
            <person name="Jurgens J.A."/>
            <person name="Kallen N."/>
            <person name="Kersten P."/>
            <person name="Kohler A."/>
            <person name="Kuees U."/>
            <person name="Kumar T.K.A."/>
            <person name="Kuo A."/>
            <person name="LaButti K."/>
            <person name="Larrondo L.F."/>
            <person name="Lindquist E."/>
            <person name="Ling A."/>
            <person name="Lombard V."/>
            <person name="Lucas S."/>
            <person name="Lundell T."/>
            <person name="Martin R."/>
            <person name="McLaughlin D.J."/>
            <person name="Morgenstern I."/>
            <person name="Morin E."/>
            <person name="Murat C."/>
            <person name="Nagy L.G."/>
            <person name="Nolan M."/>
            <person name="Ohm R.A."/>
            <person name="Patyshakuliyeva A."/>
            <person name="Rokas A."/>
            <person name="Ruiz-Duenas F.J."/>
            <person name="Sabat G."/>
            <person name="Salamov A."/>
            <person name="Samejima M."/>
            <person name="Schmutz J."/>
            <person name="Slot J.C."/>
            <person name="St John F."/>
            <person name="Stenlid J."/>
            <person name="Sun H."/>
            <person name="Sun S."/>
            <person name="Syed K."/>
            <person name="Tsang A."/>
            <person name="Wiebenga A."/>
            <person name="Young D."/>
            <person name="Pisabarro A."/>
            <person name="Eastwood D.C."/>
            <person name="Martin F."/>
            <person name="Cullen D."/>
            <person name="Grigoriev I.V."/>
            <person name="Hibbett D.S."/>
        </authorList>
    </citation>
    <scope>NUCLEOTIDE SEQUENCE [LARGE SCALE GENOMIC DNA]</scope>
    <source>
        <strain evidence="3 4">MD-104</strain>
    </source>
</reference>
<dbReference type="AlphaFoldDB" id="A0A2H3IWF5"/>
<gene>
    <name evidence="3" type="ORF">WOLCODRAFT_135487</name>
</gene>
<feature type="region of interest" description="Disordered" evidence="1">
    <location>
        <begin position="264"/>
        <end position="288"/>
    </location>
</feature>
<dbReference type="InterPro" id="IPR001810">
    <property type="entry name" value="F-box_dom"/>
</dbReference>
<organism evidence="3 4">
    <name type="scientific">Wolfiporia cocos (strain MD-104)</name>
    <name type="common">Brown rot fungus</name>
    <dbReference type="NCBI Taxonomy" id="742152"/>
    <lineage>
        <taxon>Eukaryota</taxon>
        <taxon>Fungi</taxon>
        <taxon>Dikarya</taxon>
        <taxon>Basidiomycota</taxon>
        <taxon>Agaricomycotina</taxon>
        <taxon>Agaricomycetes</taxon>
        <taxon>Polyporales</taxon>
        <taxon>Phaeolaceae</taxon>
        <taxon>Wolfiporia</taxon>
    </lineage>
</organism>
<dbReference type="SUPFAM" id="SSF81383">
    <property type="entry name" value="F-box domain"/>
    <property type="match status" value="1"/>
</dbReference>
<dbReference type="SMART" id="SM00367">
    <property type="entry name" value="LRR_CC"/>
    <property type="match status" value="6"/>
</dbReference>
<dbReference type="OMA" id="SKNKWVG"/>
<feature type="compositionally biased region" description="Low complexity" evidence="1">
    <location>
        <begin position="929"/>
        <end position="959"/>
    </location>
</feature>
<feature type="compositionally biased region" description="Polar residues" evidence="1">
    <location>
        <begin position="46"/>
        <end position="55"/>
    </location>
</feature>
<evidence type="ECO:0000313" key="4">
    <source>
        <dbReference type="Proteomes" id="UP000218811"/>
    </source>
</evidence>
<dbReference type="OrthoDB" id="550575at2759"/>
<feature type="region of interest" description="Disordered" evidence="1">
    <location>
        <begin position="915"/>
        <end position="971"/>
    </location>
</feature>
<accession>A0A2H3IWF5</accession>
<evidence type="ECO:0000313" key="3">
    <source>
        <dbReference type="EMBL" id="PCH34071.1"/>
    </source>
</evidence>
<protein>
    <submittedName>
        <fullName evidence="3">RNI-like protein</fullName>
    </submittedName>
</protein>
<keyword evidence="4" id="KW-1185">Reference proteome</keyword>
<feature type="compositionally biased region" description="Basic and acidic residues" evidence="1">
    <location>
        <begin position="962"/>
        <end position="971"/>
    </location>
</feature>
<evidence type="ECO:0000256" key="1">
    <source>
        <dbReference type="SAM" id="MobiDB-lite"/>
    </source>
</evidence>
<dbReference type="InterPro" id="IPR036047">
    <property type="entry name" value="F-box-like_dom_sf"/>
</dbReference>
<dbReference type="InterPro" id="IPR006553">
    <property type="entry name" value="Leu-rich_rpt_Cys-con_subtyp"/>
</dbReference>
<proteinExistence type="predicted"/>
<dbReference type="Gene3D" id="3.80.10.10">
    <property type="entry name" value="Ribonuclease Inhibitor"/>
    <property type="match status" value="2"/>
</dbReference>
<dbReference type="STRING" id="742152.A0A2H3IWF5"/>
<feature type="compositionally biased region" description="Low complexity" evidence="1">
    <location>
        <begin position="186"/>
        <end position="198"/>
    </location>
</feature>
<evidence type="ECO:0000259" key="2">
    <source>
        <dbReference type="Pfam" id="PF12937"/>
    </source>
</evidence>
<dbReference type="GO" id="GO:0031146">
    <property type="term" value="P:SCF-dependent proteasomal ubiquitin-dependent protein catabolic process"/>
    <property type="evidence" value="ECO:0007669"/>
    <property type="project" value="TreeGrafter"/>
</dbReference>
<sequence length="971" mass="106117">MSCTHGIDIGEPEPLFFFDTNDSVDTLNCLEVSAREPTPSFPADTSGPSLKTSSTSRYRERLFPNEMSDANAVDIKGKSVSHSMLTHSQEVEGGMEGSQDIFSMSLGSASAAEPMEICSSPVGDLHLFRDANSTDDAGEDVDPDDPIAVLPSRKGKGRDIPPTLPPLSFETSEPSYAFPNWPTTESSPPAAGPSSFGSNFEAAAEPQSAPRILFDPVVASPDSPQESFTISRIPSRRRSLGHISMHSRRSDAITKVKDKISTSKRKLFKKRGSTPGSPSIPEDGSDGPADPVSIGCFPRYSCLAPSTYEFKPRASPVFGTIVPDFDGIEHPLPFYVVGRASDNTILRTKGRSYSSPLPLPTTVLDLVSATATDISHFPPPANPSYFDDCLPTELKLRVFIALVEVHEAEHERLVREGHWTMRKASKNKWVGKDRGIKELVKVSRVSRSWHTLVFDGQLWAKLDLRSFPKLPPAAFAQRARTAGGFVRHIDFTGHDLDSSTLFDITSHLSRGPSDSGDSPCTQLTTINLQGCRKEDIAAALHDLLRTSPLLRNLCLKGLPSVTNETCQVLAADCPNLVSLNLSRCSNLSGEGVAAFLRKEHPNLKELRLCGLRNITDRVMSRLGRMAPNLEILDLSYARDLHNSAIEAFVSCSEADSTDIETVCLTSREAGRDPSDPTPCWRRITRLRHLSLSYCTMLTDHACSHLAYAVPKLEFLEMAGMGPDLRDAGLVRLLQTTPLIRRLDLEEAISITDDVLFTVTPPQPPPAGSTPAKVPAPLHPGHALEHIIISNATEISNDAILDLVQNCTRLRTLEADNTRMSGHVVQEFVRLARSRSIVDAQVVAIDCRGVGEHTVKELVGETRPRIGWRAYEARKLGFLDARDDEGLGVGQDECDERRVALRTFYSWQTVDAVRAARDKKRRSRRGANASTSTDSVGVSTGRARWWSPGGRRSGGTSPTSEIGSDREGCTIM</sequence>
<dbReference type="GO" id="GO:0019005">
    <property type="term" value="C:SCF ubiquitin ligase complex"/>
    <property type="evidence" value="ECO:0007669"/>
    <property type="project" value="TreeGrafter"/>
</dbReference>
<feature type="region of interest" description="Disordered" evidence="1">
    <location>
        <begin position="129"/>
        <end position="204"/>
    </location>
</feature>